<dbReference type="InterPro" id="IPR000601">
    <property type="entry name" value="PKD_dom"/>
</dbReference>
<dbReference type="GO" id="GO:0005975">
    <property type="term" value="P:carbohydrate metabolic process"/>
    <property type="evidence" value="ECO:0007669"/>
    <property type="project" value="UniProtKB-ARBA"/>
</dbReference>
<gene>
    <name evidence="2" type="ORF">BBK14_22790</name>
</gene>
<dbReference type="InterPro" id="IPR013783">
    <property type="entry name" value="Ig-like_fold"/>
</dbReference>
<evidence type="ECO:0000259" key="1">
    <source>
        <dbReference type="Pfam" id="PF00801"/>
    </source>
</evidence>
<feature type="domain" description="PKD" evidence="1">
    <location>
        <begin position="459"/>
        <end position="521"/>
    </location>
</feature>
<reference evidence="3" key="1">
    <citation type="submission" date="2016-07" db="EMBL/GenBank/DDBJ databases">
        <title>Frankia sp. NRRL B-16219 Genome sequencing.</title>
        <authorList>
            <person name="Ghodhbane-Gtari F."/>
            <person name="Swanson E."/>
            <person name="Gueddou A."/>
            <person name="Louati M."/>
            <person name="Nouioui I."/>
            <person name="Hezbri K."/>
            <person name="Abebe-Akele F."/>
            <person name="Simpson S."/>
            <person name="Morris K."/>
            <person name="Thomas K."/>
            <person name="Gtari M."/>
            <person name="Tisa L.S."/>
        </authorList>
    </citation>
    <scope>NUCLEOTIDE SEQUENCE [LARGE SCALE GENOMIC DNA]</scope>
    <source>
        <strain evidence="3">NRRL B-16219</strain>
    </source>
</reference>
<evidence type="ECO:0000313" key="3">
    <source>
        <dbReference type="Proteomes" id="UP000179769"/>
    </source>
</evidence>
<evidence type="ECO:0000313" key="2">
    <source>
        <dbReference type="EMBL" id="OHV24874.1"/>
    </source>
</evidence>
<name>A0A1S1PY83_9ACTN</name>
<dbReference type="Proteomes" id="UP000179769">
    <property type="component" value="Unassembled WGS sequence"/>
</dbReference>
<organism evidence="2 3">
    <name type="scientific">Parafrankia soli</name>
    <dbReference type="NCBI Taxonomy" id="2599596"/>
    <lineage>
        <taxon>Bacteria</taxon>
        <taxon>Bacillati</taxon>
        <taxon>Actinomycetota</taxon>
        <taxon>Actinomycetes</taxon>
        <taxon>Frankiales</taxon>
        <taxon>Frankiaceae</taxon>
        <taxon>Parafrankia</taxon>
    </lineage>
</organism>
<accession>A0A1S1PY83</accession>
<dbReference type="OrthoDB" id="906600at2"/>
<protein>
    <recommendedName>
        <fullName evidence="1">PKD domain-containing protein</fullName>
    </recommendedName>
</protein>
<dbReference type="SUPFAM" id="SSF49299">
    <property type="entry name" value="PKD domain"/>
    <property type="match status" value="1"/>
</dbReference>
<dbReference type="EMBL" id="MAXA01000233">
    <property type="protein sequence ID" value="OHV24874.1"/>
    <property type="molecule type" value="Genomic_DNA"/>
</dbReference>
<comment type="caution">
    <text evidence="2">The sequence shown here is derived from an EMBL/GenBank/DDBJ whole genome shotgun (WGS) entry which is preliminary data.</text>
</comment>
<dbReference type="Pfam" id="PF00801">
    <property type="entry name" value="PKD"/>
    <property type="match status" value="1"/>
</dbReference>
<keyword evidence="3" id="KW-1185">Reference proteome</keyword>
<dbReference type="RefSeq" id="WP_071065412.1">
    <property type="nucleotide sequence ID" value="NZ_MAXA01000233.1"/>
</dbReference>
<dbReference type="CDD" id="cd00146">
    <property type="entry name" value="PKD"/>
    <property type="match status" value="1"/>
</dbReference>
<dbReference type="Gene3D" id="2.60.40.10">
    <property type="entry name" value="Immunoglobulins"/>
    <property type="match status" value="1"/>
</dbReference>
<dbReference type="AlphaFoldDB" id="A0A1S1PY83"/>
<proteinExistence type="predicted"/>
<sequence>MATNNAGGLPGAGELGGYRVNAASAKFSRVVAAQVYGDSTRPRGYIYGASGGAYQTMGALEKTEGVWDGGVPMVPGTGNSIPSSMTVELLGLRVLHDKFPQIVDAMEPGGSGNPYAGLNKEQQAVLREATRLGFPLRGWWNYADLDGGAFSAVGGGVRILDASYVDDFWTRPGYTGTDPASSAGTARVRFEADVTALTGDPGSGLRLSAAPTGDLTGADIVVVSGAAAGKTVPLGGSDGDTVTFGDNADSAVTGAIRPGDRVRIDNSWFLALQYYQRYQVPSRDLYGWNQFRDANGAPLYPQRTVLAGPTFTQAVSGGVPTGKFHGKMIMLASLMDVEAFPWPADWYARQAKATLGSKLNDNYRVWFMDNAGHTQPLNPAAETHLVSYDGELQQALRHLDEWVANGTAPPASTAYTVDGDTQVHPAATAAERRGVQPTVTLAVSKVGTRDVRPAARADAAAGQPVTLSVQAETPPDAGKIIKVEWDFDGTGRYPEHSELDRIDRAARLTIAHTFTRPGTYFPVVRVTSERNGDPKAPFGLVQNLARVRVVVR</sequence>
<dbReference type="InterPro" id="IPR035986">
    <property type="entry name" value="PKD_dom_sf"/>
</dbReference>